<dbReference type="Pfam" id="PF00067">
    <property type="entry name" value="p450"/>
    <property type="match status" value="1"/>
</dbReference>
<dbReference type="PANTHER" id="PTHR46696:SF6">
    <property type="entry name" value="P450, PUTATIVE (EUROFUNG)-RELATED"/>
    <property type="match status" value="1"/>
</dbReference>
<dbReference type="InterPro" id="IPR001128">
    <property type="entry name" value="Cyt_P450"/>
</dbReference>
<evidence type="ECO:0000256" key="2">
    <source>
        <dbReference type="SAM" id="MobiDB-lite"/>
    </source>
</evidence>
<keyword evidence="4" id="KW-1185">Reference proteome</keyword>
<dbReference type="GO" id="GO:0004497">
    <property type="term" value="F:monooxygenase activity"/>
    <property type="evidence" value="ECO:0007669"/>
    <property type="project" value="InterPro"/>
</dbReference>
<protein>
    <submittedName>
        <fullName evidence="3">Cytochrome P450</fullName>
    </submittedName>
</protein>
<dbReference type="OrthoDB" id="4168525at2"/>
<dbReference type="KEGG" id="pacp:FAZ97_18265"/>
<dbReference type="Gene3D" id="1.10.630.10">
    <property type="entry name" value="Cytochrome P450"/>
    <property type="match status" value="1"/>
</dbReference>
<sequence length="428" mass="47740">MTINRTANQPDPDRFRSWPPPEETMRCPFAYFHEARVTSPVIRLAEPAAPGVPVYLVTGHRACVQVLTQPLLFASDLAGVLPGFDKSNVPPPFPDRPTFHDRQVVFFARGEDHKIKRGWAMELVRRSRLERLRPLIVEEADRLIDAFTDAGHCDFQEQFSHPLPLRVLLHALDLPETALPVIRRMSIAIATTDVDPNLGEEERVAKANAFGELFTMIRGLLEERHIHPGSDYISELVKAQVARDGELDVNTLSIHLQGVMFGGDHAVGAHLCHLAAALAGDPELQARLRAEPGLIPRFVLETFRLEAPIPWLFRVCTADTELEGVSIEAGAVVIAATSAANRDPERFPDPGHLSLERDNVGREHLSLGRGAHRCIGEPLAYLVAEATVTRLLERLDAIRIDPARSDLRARASLQFRCPERVHLLFEKR</sequence>
<dbReference type="InterPro" id="IPR036396">
    <property type="entry name" value="Cyt_P450_sf"/>
</dbReference>
<name>A0A7Z2G7Z7_9BURK</name>
<comment type="similarity">
    <text evidence="1">Belongs to the cytochrome P450 family.</text>
</comment>
<dbReference type="GO" id="GO:0016705">
    <property type="term" value="F:oxidoreductase activity, acting on paired donors, with incorporation or reduction of molecular oxygen"/>
    <property type="evidence" value="ECO:0007669"/>
    <property type="project" value="InterPro"/>
</dbReference>
<accession>A0A7Z2G7Z7</accession>
<evidence type="ECO:0000313" key="4">
    <source>
        <dbReference type="Proteomes" id="UP000434209"/>
    </source>
</evidence>
<evidence type="ECO:0000313" key="3">
    <source>
        <dbReference type="EMBL" id="QGZ56898.1"/>
    </source>
</evidence>
<evidence type="ECO:0000256" key="1">
    <source>
        <dbReference type="ARBA" id="ARBA00010617"/>
    </source>
</evidence>
<dbReference type="GO" id="GO:0005506">
    <property type="term" value="F:iron ion binding"/>
    <property type="evidence" value="ECO:0007669"/>
    <property type="project" value="InterPro"/>
</dbReference>
<dbReference type="RefSeq" id="WP_158759850.1">
    <property type="nucleotide sequence ID" value="NZ_CP046910.1"/>
</dbReference>
<dbReference type="PANTHER" id="PTHR46696">
    <property type="entry name" value="P450, PUTATIVE (EUROFUNG)-RELATED"/>
    <property type="match status" value="1"/>
</dbReference>
<organism evidence="3 4">
    <name type="scientific">Paraburkholderia acidiphila</name>
    <dbReference type="NCBI Taxonomy" id="2571747"/>
    <lineage>
        <taxon>Bacteria</taxon>
        <taxon>Pseudomonadati</taxon>
        <taxon>Pseudomonadota</taxon>
        <taxon>Betaproteobacteria</taxon>
        <taxon>Burkholderiales</taxon>
        <taxon>Burkholderiaceae</taxon>
        <taxon>Paraburkholderia</taxon>
    </lineage>
</organism>
<proteinExistence type="inferred from homology"/>
<reference evidence="3 4" key="1">
    <citation type="submission" date="2019-12" db="EMBL/GenBank/DDBJ databases">
        <title>Paraburkholderia acidiphila 7Q-K02 sp. nov and Paraburkholderia acidisoli DHF22 sp. nov., two strains isolated from forest soil.</title>
        <authorList>
            <person name="Gao Z."/>
            <person name="Qiu L."/>
        </authorList>
    </citation>
    <scope>NUCLEOTIDE SEQUENCE [LARGE SCALE GENOMIC DNA]</scope>
    <source>
        <strain evidence="3 4">7Q-K02</strain>
    </source>
</reference>
<gene>
    <name evidence="3" type="ORF">FAZ97_18265</name>
</gene>
<dbReference type="AlphaFoldDB" id="A0A7Z2G7Z7"/>
<feature type="region of interest" description="Disordered" evidence="2">
    <location>
        <begin position="1"/>
        <end position="21"/>
    </location>
</feature>
<dbReference type="InterPro" id="IPR002397">
    <property type="entry name" value="Cyt_P450_B"/>
</dbReference>
<dbReference type="SUPFAM" id="SSF48264">
    <property type="entry name" value="Cytochrome P450"/>
    <property type="match status" value="1"/>
</dbReference>
<dbReference type="EMBL" id="CP046910">
    <property type="protein sequence ID" value="QGZ56898.1"/>
    <property type="molecule type" value="Genomic_DNA"/>
</dbReference>
<dbReference type="GO" id="GO:0020037">
    <property type="term" value="F:heme binding"/>
    <property type="evidence" value="ECO:0007669"/>
    <property type="project" value="InterPro"/>
</dbReference>
<dbReference type="Proteomes" id="UP000434209">
    <property type="component" value="Chromosome 2"/>
</dbReference>
<dbReference type="PRINTS" id="PR00359">
    <property type="entry name" value="BP450"/>
</dbReference>